<comment type="caution">
    <text evidence="1">The sequence shown here is derived from an EMBL/GenBank/DDBJ whole genome shotgun (WGS) entry which is preliminary data.</text>
</comment>
<dbReference type="Proteomes" id="UP001593940">
    <property type="component" value="Unassembled WGS sequence"/>
</dbReference>
<proteinExistence type="predicted"/>
<dbReference type="EMBL" id="JBHOMY010000099">
    <property type="protein sequence ID" value="MFC1459378.1"/>
    <property type="molecule type" value="Genomic_DNA"/>
</dbReference>
<evidence type="ECO:0000313" key="2">
    <source>
        <dbReference type="Proteomes" id="UP001593940"/>
    </source>
</evidence>
<protein>
    <submittedName>
        <fullName evidence="1">Uncharacterized protein</fullName>
    </submittedName>
</protein>
<keyword evidence="2" id="KW-1185">Reference proteome</keyword>
<dbReference type="RefSeq" id="WP_377031050.1">
    <property type="nucleotide sequence ID" value="NZ_JBHOMY010000099.1"/>
</dbReference>
<name>A0ABV6YDL4_9HYPH</name>
<gene>
    <name evidence="1" type="ORF">ACETIH_22285</name>
</gene>
<reference evidence="1 2" key="1">
    <citation type="submission" date="2024-09" db="EMBL/GenBank/DDBJ databases">
        <title>Nodulacao em especies de Leguminosae Basais da Amazonia e Caracterizacao dos Rizobios e Bacterias Associadas aos Nodulos.</title>
        <authorList>
            <person name="Jambeiro I.C.A."/>
            <person name="Lopes I.S."/>
            <person name="Aguiar E.R.G.R."/>
            <person name="Santos A.F.J."/>
            <person name="Dos Santos J.M.F."/>
            <person name="Gross E."/>
        </authorList>
    </citation>
    <scope>NUCLEOTIDE SEQUENCE [LARGE SCALE GENOMIC DNA]</scope>
    <source>
        <strain evidence="1 2">BRUESC1165</strain>
    </source>
</reference>
<evidence type="ECO:0000313" key="1">
    <source>
        <dbReference type="EMBL" id="MFC1459378.1"/>
    </source>
</evidence>
<sequence length="83" mass="8804">MDTRITASNRVDFVEGKVIAIGEIVHEGCPRYTIQISRECYGAEGVDSSDVCYGIGHLVHPPLNGTPKSLGGVTFGVVAISLE</sequence>
<accession>A0ABV6YDL4</accession>
<organism evidence="1 2">
    <name type="scientific">Microvirga arabica</name>
    <dbReference type="NCBI Taxonomy" id="1128671"/>
    <lineage>
        <taxon>Bacteria</taxon>
        <taxon>Pseudomonadati</taxon>
        <taxon>Pseudomonadota</taxon>
        <taxon>Alphaproteobacteria</taxon>
        <taxon>Hyphomicrobiales</taxon>
        <taxon>Methylobacteriaceae</taxon>
        <taxon>Microvirga</taxon>
    </lineage>
</organism>